<dbReference type="CDD" id="cd21471">
    <property type="entry name" value="CrtC-like"/>
    <property type="match status" value="1"/>
</dbReference>
<dbReference type="Proteomes" id="UP001564408">
    <property type="component" value="Unassembled WGS sequence"/>
</dbReference>
<accession>A0ABV4BL29</accession>
<protein>
    <submittedName>
        <fullName evidence="1">Carotenoid 1,2-hydratase</fullName>
    </submittedName>
</protein>
<evidence type="ECO:0000313" key="1">
    <source>
        <dbReference type="EMBL" id="MEY6433992.1"/>
    </source>
</evidence>
<keyword evidence="2" id="KW-1185">Reference proteome</keyword>
<name>A0ABV4BL29_9GAMM</name>
<comment type="caution">
    <text evidence="1">The sequence shown here is derived from an EMBL/GenBank/DDBJ whole genome shotgun (WGS) entry which is preliminary data.</text>
</comment>
<dbReference type="RefSeq" id="WP_369668375.1">
    <property type="nucleotide sequence ID" value="NZ_JBDKXB010000035.1"/>
</dbReference>
<reference evidence="1 2" key="1">
    <citation type="submission" date="2024-05" db="EMBL/GenBank/DDBJ databases">
        <title>Genome Sequence and Characterization of the New Strain Purple Sulfur Bacterium of Genus Thioalkalicoccus.</title>
        <authorList>
            <person name="Bryantseva I.A."/>
            <person name="Kyndt J.A."/>
            <person name="Imhoff J.F."/>
        </authorList>
    </citation>
    <scope>NUCLEOTIDE SEQUENCE [LARGE SCALE GENOMIC DNA]</scope>
    <source>
        <strain evidence="1 2">Um2</strain>
    </source>
</reference>
<dbReference type="SUPFAM" id="SSF159245">
    <property type="entry name" value="AttH-like"/>
    <property type="match status" value="1"/>
</dbReference>
<sequence>MTLIAFVGSVFSPYYAWARRRGRGEPDNFCSLNVALYGAAGKRWSLTERGRAALARTADTLTIGPSCVRWTGDALIIDVDEITAPIPSRLRGQIRLHPGTVVDHRVTLDANGRHHWSPLAPCARVEVEMHRPDLRWSGSGYFDTNYGSEPLEDGFACWDWSRASLRDGAAILYDVIRRNGERMSLALRIAPNGAVEAFAPPPPAALPTTGIWRIARATQADAGESAKVVETLEDTPFYARSVVATHLLGEPVTTVHESLSLDRFRQGWVQVLLPFRMPRLAR</sequence>
<dbReference type="EMBL" id="JBDKXB010000035">
    <property type="protein sequence ID" value="MEY6433992.1"/>
    <property type="molecule type" value="Genomic_DNA"/>
</dbReference>
<organism evidence="1 2">
    <name type="scientific">Thioalkalicoccus limnaeus</name>
    <dbReference type="NCBI Taxonomy" id="120681"/>
    <lineage>
        <taxon>Bacteria</taxon>
        <taxon>Pseudomonadati</taxon>
        <taxon>Pseudomonadota</taxon>
        <taxon>Gammaproteobacteria</taxon>
        <taxon>Chromatiales</taxon>
        <taxon>Chromatiaceae</taxon>
        <taxon>Thioalkalicoccus</taxon>
    </lineage>
</organism>
<evidence type="ECO:0000313" key="2">
    <source>
        <dbReference type="Proteomes" id="UP001564408"/>
    </source>
</evidence>
<gene>
    <name evidence="1" type="ORF">ABC977_16425</name>
</gene>
<proteinExistence type="predicted"/>